<dbReference type="SUPFAM" id="SSF158745">
    <property type="entry name" value="LanC-like"/>
    <property type="match status" value="1"/>
</dbReference>
<dbReference type="PANTHER" id="PTHR44167:SF24">
    <property type="entry name" value="SERINE_THREONINE-PROTEIN KINASE CHK2"/>
    <property type="match status" value="1"/>
</dbReference>
<evidence type="ECO:0000313" key="2">
    <source>
        <dbReference type="EMBL" id="EGE38460.1"/>
    </source>
</evidence>
<dbReference type="AlphaFoldDB" id="F2UWX6"/>
<proteinExistence type="predicted"/>
<dbReference type="HOGENOM" id="CLU_014914_0_0_11"/>
<reference evidence="3" key="1">
    <citation type="submission" date="2010-02" db="EMBL/GenBank/DDBJ databases">
        <title>The Genome Sequence of Prevotella oris strain C735.</title>
        <authorList>
            <consortium name="The Broad Institute Genome Sequencing Platform"/>
            <person name="Ward D."/>
            <person name="Feldgarden M."/>
            <person name="Earl A."/>
            <person name="Young S.K."/>
            <person name="Zeng Q."/>
            <person name="Koehrsen M."/>
            <person name="Alvarado L."/>
            <person name="Berlin A."/>
            <person name="Bochicchio J."/>
            <person name="Borenstein D."/>
            <person name="Chapman S.B."/>
            <person name="Chen Z."/>
            <person name="Engels R."/>
            <person name="Freedman E."/>
            <person name="Gellesch M."/>
            <person name="Goldberg J."/>
            <person name="Griggs A."/>
            <person name="Gujja S."/>
            <person name="Heilman E."/>
            <person name="Heiman D."/>
            <person name="Hepburn T."/>
            <person name="Howarth C."/>
            <person name="Jen D."/>
            <person name="Larson L."/>
            <person name="Mehta T."/>
            <person name="Park D."/>
            <person name="Pearson M."/>
            <person name="Roberts A."/>
            <person name="Saif S."/>
            <person name="Shea T."/>
            <person name="Shenoy N."/>
            <person name="Sisk P."/>
            <person name="Stolte C."/>
            <person name="Sykes S."/>
            <person name="Thomson T."/>
            <person name="Walk T."/>
            <person name="White J."/>
            <person name="Yandava C."/>
            <person name="Sibley C.D."/>
            <person name="Field T.R."/>
            <person name="Grinwis M."/>
            <person name="Eshaghurshan C.S."/>
            <person name="Surette M.G."/>
            <person name="Haas B."/>
            <person name="Nusbaum C."/>
            <person name="Birren B."/>
        </authorList>
    </citation>
    <scope>NUCLEOTIDE SEQUENCE [LARGE SCALE GENOMIC DNA]</scope>
    <source>
        <strain evidence="3">C505</strain>
    </source>
</reference>
<dbReference type="eggNOG" id="COG0515">
    <property type="taxonomic scope" value="Bacteria"/>
</dbReference>
<dbReference type="InterPro" id="IPR057929">
    <property type="entry name" value="RamC_N"/>
</dbReference>
<dbReference type="Gene3D" id="1.10.510.10">
    <property type="entry name" value="Transferase(Phosphotransferase) domain 1"/>
    <property type="match status" value="1"/>
</dbReference>
<dbReference type="Pfam" id="PF00069">
    <property type="entry name" value="Pkinase"/>
    <property type="match status" value="1"/>
</dbReference>
<dbReference type="SMART" id="SM00220">
    <property type="entry name" value="S_TKc"/>
    <property type="match status" value="1"/>
</dbReference>
<gene>
    <name evidence="2" type="ORF">HMPREF0059_01317</name>
</gene>
<dbReference type="PANTHER" id="PTHR44167">
    <property type="entry name" value="OVARIAN-SPECIFIC SERINE/THREONINE-PROTEIN KINASE LOK-RELATED"/>
    <property type="match status" value="1"/>
</dbReference>
<dbReference type="Gene3D" id="1.50.10.20">
    <property type="match status" value="2"/>
</dbReference>
<reference evidence="2 3" key="2">
    <citation type="submission" date="2011-10" db="EMBL/GenBank/DDBJ databases">
        <title>The Genome Sequence of Actinomyces viscosus C505.</title>
        <authorList>
            <consortium name="The Broad Institute Genome Sequencing Platform"/>
            <consortium name="The Broad Institute Genome Sequencing Center for Infectious Disease"/>
            <person name="Earl A."/>
            <person name="Ward D."/>
            <person name="Feldgarden M."/>
            <person name="Gevers D."/>
            <person name="Sibley C.D."/>
            <person name="Field T.R."/>
            <person name="Grinwis M."/>
            <person name="Eshaghurshan C.S."/>
            <person name="Surette M.G."/>
            <person name="Young S.K."/>
            <person name="Zeng Q."/>
            <person name="Gargeya S."/>
            <person name="Fitzgerald M."/>
            <person name="Haas B."/>
            <person name="Abouelleil A."/>
            <person name="Alvarado L."/>
            <person name="Arachchi H.M."/>
            <person name="Berlin A."/>
            <person name="Brown A."/>
            <person name="Chapman S.B."/>
            <person name="Chen Z."/>
            <person name="Dunbar C."/>
            <person name="Freedman E."/>
            <person name="Gearin G."/>
            <person name="Goldberg J."/>
            <person name="Griggs A."/>
            <person name="Gujja S."/>
            <person name="Heiman D."/>
            <person name="Howarth C."/>
            <person name="Larson L."/>
            <person name="Lui A."/>
            <person name="MacDonald P.J.P."/>
            <person name="Montmayeur A."/>
            <person name="Murphy C."/>
            <person name="Neiman D."/>
            <person name="Pearson M."/>
            <person name="Priest M."/>
            <person name="Roberts A."/>
            <person name="Saif S."/>
            <person name="Shea T."/>
            <person name="Shenoy N."/>
            <person name="Sisk P."/>
            <person name="Stolte C."/>
            <person name="Sykes S."/>
            <person name="Wortman J."/>
            <person name="Nusbaum C."/>
            <person name="Birren B."/>
        </authorList>
    </citation>
    <scope>NUCLEOTIDE SEQUENCE [LARGE SCALE GENOMIC DNA]</scope>
    <source>
        <strain evidence="2 3">C505</strain>
    </source>
</reference>
<dbReference type="GO" id="GO:0005524">
    <property type="term" value="F:ATP binding"/>
    <property type="evidence" value="ECO:0007669"/>
    <property type="project" value="InterPro"/>
</dbReference>
<protein>
    <recommendedName>
        <fullName evidence="1">Protein kinase domain-containing protein</fullName>
    </recommendedName>
</protein>
<evidence type="ECO:0000259" key="1">
    <source>
        <dbReference type="PROSITE" id="PS50011"/>
    </source>
</evidence>
<accession>F2UWX6</accession>
<name>F2UWX6_ACTVI</name>
<dbReference type="EMBL" id="ACRE02000072">
    <property type="protein sequence ID" value="EGE38460.1"/>
    <property type="molecule type" value="Genomic_DNA"/>
</dbReference>
<dbReference type="InterPro" id="IPR000719">
    <property type="entry name" value="Prot_kinase_dom"/>
</dbReference>
<dbReference type="Pfam" id="PF25816">
    <property type="entry name" value="RamC_N"/>
    <property type="match status" value="1"/>
</dbReference>
<dbReference type="PROSITE" id="PS50011">
    <property type="entry name" value="PROTEIN_KINASE_DOM"/>
    <property type="match status" value="1"/>
</dbReference>
<organism evidence="2 3">
    <name type="scientific">Actinomyces viscosus C505</name>
    <dbReference type="NCBI Taxonomy" id="562973"/>
    <lineage>
        <taxon>Bacteria</taxon>
        <taxon>Bacillati</taxon>
        <taxon>Actinomycetota</taxon>
        <taxon>Actinomycetes</taxon>
        <taxon>Actinomycetales</taxon>
        <taxon>Actinomycetaceae</taxon>
        <taxon>Actinomyces</taxon>
    </lineage>
</organism>
<dbReference type="NCBIfam" id="NF038151">
    <property type="entry name" value="lanthi_synth_III"/>
    <property type="match status" value="1"/>
</dbReference>
<comment type="caution">
    <text evidence="2">The sequence shown here is derived from an EMBL/GenBank/DDBJ whole genome shotgun (WGS) entry which is preliminary data.</text>
</comment>
<evidence type="ECO:0000313" key="3">
    <source>
        <dbReference type="Proteomes" id="UP000004668"/>
    </source>
</evidence>
<dbReference type="RefSeq" id="WP_003788670.1">
    <property type="nucleotide sequence ID" value="NZ_KI391970.1"/>
</dbReference>
<dbReference type="InterPro" id="IPR058053">
    <property type="entry name" value="RamC_C"/>
</dbReference>
<sequence>MKLAYRTNHSKRAQLAKPGSLFFESLPPHPSKAFSATPRGWISDRLGPWTRVYPRNIWGSYPQHGWKIHVSSVPVGAEETLADVADICERHTTPFKHLSDRPEFLRCLKKYADRLSAGKFITIYPRNEQQFVTLLEELDQRLEGKVGPYVLTDARYAESPVFFRYGAYFSKTLSNGRTGIITPSGEVIEDPRDMKFSVPDFVTIPDAIKHVVEARKNGLKKGADELLYPYKVTGCIHYSFGGGVYRGLDLRDHHEVILKEARAYSGYTSETESSQDRLRSEAEVLKELEYLEFVPRLRDYLTLSDHEFIVEDFIEGGTLQDWIASNYPFLFEQPIEPYEVDALKISRQLIKIVQSANAEGVAIMDLQPKNIMIERDLTVRLIDLEGARPIMCESRDVLGTPGFMPLRRCSNRERDAYSLFQVLLYMFAPSLDSVLSPGLEQKRIDFISETFSEEVLNLIEHVRAELSSSVTKPRLGLGANCTSSVRPQSLQHEWEQYRHKIISGIFAARKRVEKTAPIFPGDARQLWDGPSAQWDLETGTAGIVLALSRLGVDTHELAVELAENMCITDLPEEGLLRGLPGIALAMAEAGEPEIALTLAGHQNRFTSKNANIRSGVAGTVLSYLSLCQYGINVRFIRELLADFEETLNDSDTYVDGSGAETGNAVGLFDGWCGVAVACEAAFRRTGNIDWHRRAETLLERDVCHLKASDQGAQYVDMSGVNYGYLSEGSAGIGVACSIVDQARYKKIIKEISMSLGPRLCLSAGLFQGQAGLAASLMMIGGAECESVVEQELNNLLRMKSFSVDDDEAIYFPGNHSYCLSSDYSTGAAGIALSVDGYCRRWPAWVPWSPRLFDGVEKGGGW</sequence>
<dbReference type="InterPro" id="IPR011009">
    <property type="entry name" value="Kinase-like_dom_sf"/>
</dbReference>
<dbReference type="Proteomes" id="UP000004668">
    <property type="component" value="Unassembled WGS sequence"/>
</dbReference>
<dbReference type="SUPFAM" id="SSF56112">
    <property type="entry name" value="Protein kinase-like (PK-like)"/>
    <property type="match status" value="1"/>
</dbReference>
<dbReference type="InterPro" id="IPR053524">
    <property type="entry name" value="Aerial_hyphae_peptide-synth"/>
</dbReference>
<dbReference type="CDD" id="cd04791">
    <property type="entry name" value="LanC_SerThrkinase"/>
    <property type="match status" value="1"/>
</dbReference>
<feature type="domain" description="Protein kinase" evidence="1">
    <location>
        <begin position="230"/>
        <end position="519"/>
    </location>
</feature>
<dbReference type="GO" id="GO:0004672">
    <property type="term" value="F:protein kinase activity"/>
    <property type="evidence" value="ECO:0007669"/>
    <property type="project" value="InterPro"/>
</dbReference>